<dbReference type="GO" id="GO:0016567">
    <property type="term" value="P:protein ubiquitination"/>
    <property type="evidence" value="ECO:0007669"/>
    <property type="project" value="UniProtKB-UniPathway"/>
</dbReference>
<dbReference type="InterPro" id="IPR043454">
    <property type="entry name" value="NPH3/RPT2-like"/>
</dbReference>
<keyword evidence="2" id="KW-0833">Ubl conjugation pathway</keyword>
<dbReference type="Pfam" id="PF03000">
    <property type="entry name" value="NPH3"/>
    <property type="match status" value="1"/>
</dbReference>
<dbReference type="GeneID" id="108810299"/>
<dbReference type="InterPro" id="IPR011333">
    <property type="entry name" value="SKP1/BTB/POZ_sf"/>
</dbReference>
<comment type="pathway">
    <text evidence="1">Protein modification; protein ubiquitination.</text>
</comment>
<dbReference type="KEGG" id="rsz:108810299"/>
<keyword evidence="6" id="KW-1185">Reference proteome</keyword>
<proteinExistence type="inferred from homology"/>
<reference evidence="7" key="2">
    <citation type="submission" date="2025-08" db="UniProtKB">
        <authorList>
            <consortium name="RefSeq"/>
        </authorList>
    </citation>
    <scope>IDENTIFICATION</scope>
    <source>
        <tissue evidence="7">Leaf</tissue>
    </source>
</reference>
<dbReference type="Gene3D" id="3.30.710.10">
    <property type="entry name" value="Potassium Channel Kv1.1, Chain A"/>
    <property type="match status" value="1"/>
</dbReference>
<feature type="domain" description="NPH3" evidence="5">
    <location>
        <begin position="207"/>
        <end position="465"/>
    </location>
</feature>
<dbReference type="Proteomes" id="UP000504610">
    <property type="component" value="Chromosome 6"/>
</dbReference>
<dbReference type="InterPro" id="IPR027356">
    <property type="entry name" value="NPH3_dom"/>
</dbReference>
<comment type="similarity">
    <text evidence="3">Belongs to the NPH3 family.</text>
</comment>
<name>A0A6J0JQV0_RAPSA</name>
<protein>
    <submittedName>
        <fullName evidence="7">BTB/POZ domain-containing protein At3g50840</fullName>
    </submittedName>
</protein>
<dbReference type="UniPathway" id="UPA00143"/>
<dbReference type="PROSITE" id="PS51649">
    <property type="entry name" value="NPH3"/>
    <property type="match status" value="1"/>
</dbReference>
<sequence>MGTEKQSSKGQAWLCATGLSSNIEVKVHDMTYHLNKVLLMSKSRKLHQLIIEQEQSDEKNERHEEEENGYTPPIRLENFPGGPEIFEMVVKIWYGVKVNLSTSTAVLLRCAAKELEMTEEYSPDNLVLKTDNFLSHSVFRNAQETVTALKACESVSSLAESIGITKACIYSIVSRASSSSSADPSLFSWPMNNGDSTKKQNKGSKLEVLSEDLSELSFPIFKRVVQAMKAKELSDSIIETSLIGYAKKHIPGITSRSSSTIALENKQRELLETIIAYLPVSVTSTTTRALFGLLRSAIILNTSEKCRTVLEIKIGSHLEKATLDDLLIPSYSYLNETLYDVDLVERLIRHFLENVDVSSPSLTVVGKLIDGVLCEIASDANLEPGRFYNLAVSLPDEARLYDDGLYRAIDIYLKSHPRILEAEREKICSVMDFQKLTIEGCTHAAHNERLPLRAVVKVLFLEQLQLRTLVKAVTEEDGGETTAGGEKVDFGVWEKVVRENQVLRLDMEAMRTRLYHLESEYVNLKEVIAKIDKEHLYGRLPRKWSISKKFGCKFKTQVCDSHEAKMVDRRCQRRS</sequence>
<dbReference type="PANTHER" id="PTHR32370">
    <property type="entry name" value="OS12G0117600 PROTEIN"/>
    <property type="match status" value="1"/>
</dbReference>
<dbReference type="AlphaFoldDB" id="A0A6J0JQV0"/>
<dbReference type="RefSeq" id="XP_018437918.1">
    <property type="nucleotide sequence ID" value="XM_018582416.2"/>
</dbReference>
<evidence type="ECO:0000313" key="6">
    <source>
        <dbReference type="Proteomes" id="UP000504610"/>
    </source>
</evidence>
<evidence type="ECO:0000259" key="5">
    <source>
        <dbReference type="PROSITE" id="PS51649"/>
    </source>
</evidence>
<reference evidence="6" key="1">
    <citation type="journal article" date="2019" name="Database">
        <title>The radish genome database (RadishGD): an integrated information resource for radish genomics.</title>
        <authorList>
            <person name="Yu H.J."/>
            <person name="Baek S."/>
            <person name="Lee Y.J."/>
            <person name="Cho A."/>
            <person name="Mun J.H."/>
        </authorList>
    </citation>
    <scope>NUCLEOTIDE SEQUENCE [LARGE SCALE GENOMIC DNA]</scope>
    <source>
        <strain evidence="6">cv. WK10039</strain>
    </source>
</reference>
<dbReference type="SUPFAM" id="SSF54695">
    <property type="entry name" value="POZ domain"/>
    <property type="match status" value="1"/>
</dbReference>
<evidence type="ECO:0000313" key="7">
    <source>
        <dbReference type="RefSeq" id="XP_018437918.1"/>
    </source>
</evidence>
<evidence type="ECO:0000256" key="4">
    <source>
        <dbReference type="SAM" id="MobiDB-lite"/>
    </source>
</evidence>
<organism evidence="6 7">
    <name type="scientific">Raphanus sativus</name>
    <name type="common">Radish</name>
    <name type="synonym">Raphanus raphanistrum var. sativus</name>
    <dbReference type="NCBI Taxonomy" id="3726"/>
    <lineage>
        <taxon>Eukaryota</taxon>
        <taxon>Viridiplantae</taxon>
        <taxon>Streptophyta</taxon>
        <taxon>Embryophyta</taxon>
        <taxon>Tracheophyta</taxon>
        <taxon>Spermatophyta</taxon>
        <taxon>Magnoliopsida</taxon>
        <taxon>eudicotyledons</taxon>
        <taxon>Gunneridae</taxon>
        <taxon>Pentapetalae</taxon>
        <taxon>rosids</taxon>
        <taxon>malvids</taxon>
        <taxon>Brassicales</taxon>
        <taxon>Brassicaceae</taxon>
        <taxon>Brassiceae</taxon>
        <taxon>Raphanus</taxon>
    </lineage>
</organism>
<evidence type="ECO:0000256" key="2">
    <source>
        <dbReference type="ARBA" id="ARBA00022786"/>
    </source>
</evidence>
<feature type="region of interest" description="Disordered" evidence="4">
    <location>
        <begin position="52"/>
        <end position="74"/>
    </location>
</feature>
<accession>A0A6J0JQV0</accession>
<feature type="compositionally biased region" description="Basic and acidic residues" evidence="4">
    <location>
        <begin position="56"/>
        <end position="65"/>
    </location>
</feature>
<evidence type="ECO:0000256" key="3">
    <source>
        <dbReference type="PROSITE-ProRule" id="PRU00982"/>
    </source>
</evidence>
<evidence type="ECO:0000256" key="1">
    <source>
        <dbReference type="ARBA" id="ARBA00004906"/>
    </source>
</evidence>
<dbReference type="OrthoDB" id="624345at2759"/>
<gene>
    <name evidence="7" type="primary">LOC108810299</name>
</gene>